<evidence type="ECO:0000256" key="4">
    <source>
        <dbReference type="ARBA" id="ARBA00022475"/>
    </source>
</evidence>
<gene>
    <name evidence="13" type="ORF">CLV51_101425</name>
</gene>
<dbReference type="GO" id="GO:0031992">
    <property type="term" value="F:energy transducer activity"/>
    <property type="evidence" value="ECO:0007669"/>
    <property type="project" value="TreeGrafter"/>
</dbReference>
<evidence type="ECO:0000256" key="5">
    <source>
        <dbReference type="ARBA" id="ARBA00022519"/>
    </source>
</evidence>
<keyword evidence="8 11" id="KW-1133">Transmembrane helix</keyword>
<evidence type="ECO:0000256" key="1">
    <source>
        <dbReference type="ARBA" id="ARBA00004383"/>
    </source>
</evidence>
<evidence type="ECO:0000259" key="12">
    <source>
        <dbReference type="Pfam" id="PF03544"/>
    </source>
</evidence>
<feature type="compositionally biased region" description="Low complexity" evidence="10">
    <location>
        <begin position="217"/>
        <end position="226"/>
    </location>
</feature>
<dbReference type="InterPro" id="IPR037682">
    <property type="entry name" value="TonB_C"/>
</dbReference>
<evidence type="ECO:0000256" key="7">
    <source>
        <dbReference type="ARBA" id="ARBA00022927"/>
    </source>
</evidence>
<evidence type="ECO:0000256" key="8">
    <source>
        <dbReference type="ARBA" id="ARBA00022989"/>
    </source>
</evidence>
<dbReference type="Gene3D" id="3.30.1150.10">
    <property type="match status" value="1"/>
</dbReference>
<dbReference type="EMBL" id="PYAW01000001">
    <property type="protein sequence ID" value="PSL49095.1"/>
    <property type="molecule type" value="Genomic_DNA"/>
</dbReference>
<feature type="region of interest" description="Disordered" evidence="10">
    <location>
        <begin position="217"/>
        <end position="241"/>
    </location>
</feature>
<dbReference type="AlphaFoldDB" id="A0A2P8HSC0"/>
<keyword evidence="9 11" id="KW-0472">Membrane</keyword>
<comment type="subcellular location">
    <subcellularLocation>
        <location evidence="1">Cell inner membrane</location>
        <topology evidence="1">Single-pass membrane protein</topology>
        <orientation evidence="1">Periplasmic side</orientation>
    </subcellularLocation>
</comment>
<evidence type="ECO:0000313" key="14">
    <source>
        <dbReference type="Proteomes" id="UP000240971"/>
    </source>
</evidence>
<feature type="domain" description="TonB C-terminal" evidence="12">
    <location>
        <begin position="325"/>
        <end position="386"/>
    </location>
</feature>
<dbReference type="PANTHER" id="PTHR33446">
    <property type="entry name" value="PROTEIN TONB-RELATED"/>
    <property type="match status" value="1"/>
</dbReference>
<comment type="similarity">
    <text evidence="2">Belongs to the TonB family.</text>
</comment>
<dbReference type="InterPro" id="IPR006260">
    <property type="entry name" value="TonB/TolA_C"/>
</dbReference>
<dbReference type="InterPro" id="IPR051045">
    <property type="entry name" value="TonB-dependent_transducer"/>
</dbReference>
<feature type="transmembrane region" description="Helical" evidence="11">
    <location>
        <begin position="83"/>
        <end position="104"/>
    </location>
</feature>
<dbReference type="OrthoDB" id="1112758at2"/>
<keyword evidence="4" id="KW-1003">Cell membrane</keyword>
<accession>A0A2P8HSC0</accession>
<feature type="region of interest" description="Disordered" evidence="10">
    <location>
        <begin position="162"/>
        <end position="186"/>
    </location>
</feature>
<dbReference type="NCBIfam" id="TIGR01352">
    <property type="entry name" value="tonB_Cterm"/>
    <property type="match status" value="1"/>
</dbReference>
<dbReference type="RefSeq" id="WP_106526355.1">
    <property type="nucleotide sequence ID" value="NZ_PYAW01000001.1"/>
</dbReference>
<evidence type="ECO:0000256" key="10">
    <source>
        <dbReference type="SAM" id="MobiDB-lite"/>
    </source>
</evidence>
<keyword evidence="7" id="KW-0653">Protein transport</keyword>
<keyword evidence="3" id="KW-0813">Transport</keyword>
<dbReference type="Proteomes" id="UP000240971">
    <property type="component" value="Unassembled WGS sequence"/>
</dbReference>
<evidence type="ECO:0000256" key="6">
    <source>
        <dbReference type="ARBA" id="ARBA00022692"/>
    </source>
</evidence>
<protein>
    <submittedName>
        <fullName evidence="13">TonB family protein</fullName>
    </submittedName>
</protein>
<dbReference type="SUPFAM" id="SSF74653">
    <property type="entry name" value="TolA/TonB C-terminal domain"/>
    <property type="match status" value="1"/>
</dbReference>
<organism evidence="13 14">
    <name type="scientific">Chitinophaga niastensis</name>
    <dbReference type="NCBI Taxonomy" id="536980"/>
    <lineage>
        <taxon>Bacteria</taxon>
        <taxon>Pseudomonadati</taxon>
        <taxon>Bacteroidota</taxon>
        <taxon>Chitinophagia</taxon>
        <taxon>Chitinophagales</taxon>
        <taxon>Chitinophagaceae</taxon>
        <taxon>Chitinophaga</taxon>
    </lineage>
</organism>
<comment type="caution">
    <text evidence="13">The sequence shown here is derived from an EMBL/GenBank/DDBJ whole genome shotgun (WGS) entry which is preliminary data.</text>
</comment>
<keyword evidence="14" id="KW-1185">Reference proteome</keyword>
<evidence type="ECO:0000256" key="11">
    <source>
        <dbReference type="SAM" id="Phobius"/>
    </source>
</evidence>
<dbReference type="PANTHER" id="PTHR33446:SF2">
    <property type="entry name" value="PROTEIN TONB"/>
    <property type="match status" value="1"/>
</dbReference>
<evidence type="ECO:0000256" key="3">
    <source>
        <dbReference type="ARBA" id="ARBA00022448"/>
    </source>
</evidence>
<dbReference type="GO" id="GO:0098797">
    <property type="term" value="C:plasma membrane protein complex"/>
    <property type="evidence" value="ECO:0007669"/>
    <property type="project" value="TreeGrafter"/>
</dbReference>
<name>A0A2P8HSC0_CHINA</name>
<proteinExistence type="inferred from homology"/>
<keyword evidence="5" id="KW-0997">Cell inner membrane</keyword>
<evidence type="ECO:0000256" key="2">
    <source>
        <dbReference type="ARBA" id="ARBA00006555"/>
    </source>
</evidence>
<evidence type="ECO:0000313" key="13">
    <source>
        <dbReference type="EMBL" id="PSL49095.1"/>
    </source>
</evidence>
<dbReference type="GO" id="GO:0055085">
    <property type="term" value="P:transmembrane transport"/>
    <property type="evidence" value="ECO:0007669"/>
    <property type="project" value="InterPro"/>
</dbReference>
<evidence type="ECO:0000256" key="9">
    <source>
        <dbReference type="ARBA" id="ARBA00023136"/>
    </source>
</evidence>
<dbReference type="Pfam" id="PF03544">
    <property type="entry name" value="TonB_C"/>
    <property type="match status" value="1"/>
</dbReference>
<sequence>MSDKRPHIKPTELAGLIRQYLAGELDDKAMHDLERQALDDPFLADALDGYAQHRPEQQTQQADLTFRLAARVAPQQGKVRTMYYRWAAAAAILLLLFSGGWFLWNEQKRTLPIAGITPLQPAPVTDSAVPVVKEAAPALAAADNLSKKVAPPVATVPAISREAAKEPRRMLKSADATAPTPSTETALKKEKELSAPMNDASAGLHITKVSPLAAAGPTKAKSAAPPILADKSTDDSSKSSGLNEVVVSGYSVQKNVRIRGVAAVKADSLHSNALNEMVVVKGKVAGVDSGNADAEAVYSAPTPATGFTSFQNYLTTHTTNPDNQSTGTVRVSFTVMPDGSLQDFKVTRHLNEACDAEAIRVIKEGPEWRPASDGKPAKVKLKVRFTVKKD</sequence>
<dbReference type="GO" id="GO:0015031">
    <property type="term" value="P:protein transport"/>
    <property type="evidence" value="ECO:0007669"/>
    <property type="project" value="UniProtKB-KW"/>
</dbReference>
<reference evidence="13 14" key="1">
    <citation type="submission" date="2018-03" db="EMBL/GenBank/DDBJ databases">
        <title>Genomic Encyclopedia of Archaeal and Bacterial Type Strains, Phase II (KMG-II): from individual species to whole genera.</title>
        <authorList>
            <person name="Goeker M."/>
        </authorList>
    </citation>
    <scope>NUCLEOTIDE SEQUENCE [LARGE SCALE GENOMIC DNA]</scope>
    <source>
        <strain evidence="13 14">DSM 24859</strain>
    </source>
</reference>
<keyword evidence="6 11" id="KW-0812">Transmembrane</keyword>